<dbReference type="PANTHER" id="PTHR19944">
    <property type="entry name" value="MHC CLASS II-RELATED"/>
    <property type="match status" value="1"/>
</dbReference>
<dbReference type="InterPro" id="IPR013783">
    <property type="entry name" value="Ig-like_fold"/>
</dbReference>
<accession>A0A7L3HKA6</accession>
<evidence type="ECO:0000313" key="2">
    <source>
        <dbReference type="EMBL" id="NXU05564.1"/>
    </source>
</evidence>
<gene>
    <name evidence="2" type="primary">Hladqa2</name>
    <name evidence="2" type="ORF">BUPERY_R12398</name>
</gene>
<reference evidence="2 3" key="1">
    <citation type="submission" date="2019-09" db="EMBL/GenBank/DDBJ databases">
        <title>Bird 10,000 Genomes (B10K) Project - Family phase.</title>
        <authorList>
            <person name="Zhang G."/>
        </authorList>
    </citation>
    <scope>NUCLEOTIDE SEQUENCE [LARGE SCALE GENOMIC DNA]</scope>
    <source>
        <strain evidence="2">B10K-DU-012-02</strain>
    </source>
</reference>
<proteinExistence type="predicted"/>
<organism evidence="2 3">
    <name type="scientific">Buphagus erythrorhynchus</name>
    <name type="common">red-billed oxpecker</name>
    <dbReference type="NCBI Taxonomy" id="245048"/>
    <lineage>
        <taxon>Eukaryota</taxon>
        <taxon>Metazoa</taxon>
        <taxon>Chordata</taxon>
        <taxon>Craniata</taxon>
        <taxon>Vertebrata</taxon>
        <taxon>Euteleostomi</taxon>
        <taxon>Archelosauria</taxon>
        <taxon>Archosauria</taxon>
        <taxon>Dinosauria</taxon>
        <taxon>Saurischia</taxon>
        <taxon>Theropoda</taxon>
        <taxon>Coelurosauria</taxon>
        <taxon>Aves</taxon>
        <taxon>Neognathae</taxon>
        <taxon>Neoaves</taxon>
        <taxon>Telluraves</taxon>
        <taxon>Australaves</taxon>
        <taxon>Passeriformes</taxon>
        <taxon>Sturnidae</taxon>
        <taxon>Buphagus</taxon>
    </lineage>
</organism>
<name>A0A7L3HKA6_9PASS</name>
<feature type="non-terminal residue" evidence="2">
    <location>
        <position position="103"/>
    </location>
</feature>
<dbReference type="AlphaFoldDB" id="A0A7L3HKA6"/>
<dbReference type="PROSITE" id="PS50835">
    <property type="entry name" value="IG_LIKE"/>
    <property type="match status" value="1"/>
</dbReference>
<sequence>LTLSSPPFPGIPLVSVFPALPPVPGEPNTLVCLVENIFPPVLDISWAVAGAVVTRGVTHGPFVPKSDLTFVRISRISVVPEPGAVHACVVTSRKDNATAVAYW</sequence>
<evidence type="ECO:0000313" key="3">
    <source>
        <dbReference type="Proteomes" id="UP000566314"/>
    </source>
</evidence>
<dbReference type="SMART" id="SM00407">
    <property type="entry name" value="IGc1"/>
    <property type="match status" value="1"/>
</dbReference>
<dbReference type="SUPFAM" id="SSF48726">
    <property type="entry name" value="Immunoglobulin"/>
    <property type="match status" value="1"/>
</dbReference>
<dbReference type="InterPro" id="IPR007110">
    <property type="entry name" value="Ig-like_dom"/>
</dbReference>
<dbReference type="InterPro" id="IPR003597">
    <property type="entry name" value="Ig_C1-set"/>
</dbReference>
<dbReference type="Pfam" id="PF07654">
    <property type="entry name" value="C1-set"/>
    <property type="match status" value="1"/>
</dbReference>
<comment type="caution">
    <text evidence="2">The sequence shown here is derived from an EMBL/GenBank/DDBJ whole genome shotgun (WGS) entry which is preliminary data.</text>
</comment>
<dbReference type="Proteomes" id="UP000566314">
    <property type="component" value="Unassembled WGS sequence"/>
</dbReference>
<dbReference type="OrthoDB" id="8935021at2759"/>
<dbReference type="InterPro" id="IPR036179">
    <property type="entry name" value="Ig-like_dom_sf"/>
</dbReference>
<dbReference type="Gene3D" id="2.60.40.10">
    <property type="entry name" value="Immunoglobulins"/>
    <property type="match status" value="1"/>
</dbReference>
<protein>
    <submittedName>
        <fullName evidence="2">DQA2 protein</fullName>
    </submittedName>
</protein>
<dbReference type="InterPro" id="IPR050160">
    <property type="entry name" value="MHC/Immunoglobulin"/>
</dbReference>
<dbReference type="PANTHER" id="PTHR19944:SF50">
    <property type="entry name" value="HLA CLASS II HISTOCOMPATIBILITY ANTIGEN, DM ALPHA CHAIN"/>
    <property type="match status" value="1"/>
</dbReference>
<feature type="non-terminal residue" evidence="2">
    <location>
        <position position="1"/>
    </location>
</feature>
<evidence type="ECO:0000259" key="1">
    <source>
        <dbReference type="PROSITE" id="PS50835"/>
    </source>
</evidence>
<feature type="domain" description="Ig-like" evidence="1">
    <location>
        <begin position="12"/>
        <end position="98"/>
    </location>
</feature>
<dbReference type="EMBL" id="VZTT01075489">
    <property type="protein sequence ID" value="NXU05564.1"/>
    <property type="molecule type" value="Genomic_DNA"/>
</dbReference>
<keyword evidence="3" id="KW-1185">Reference proteome</keyword>